<accession>D9WM95</accession>
<dbReference type="Pfam" id="PF00196">
    <property type="entry name" value="GerE"/>
    <property type="match status" value="1"/>
</dbReference>
<evidence type="ECO:0000256" key="1">
    <source>
        <dbReference type="ARBA" id="ARBA00023015"/>
    </source>
</evidence>
<keyword evidence="1" id="KW-0805">Transcription regulation</keyword>
<dbReference type="SUPFAM" id="SSF46894">
    <property type="entry name" value="C-terminal effector domain of the bipartite response regulators"/>
    <property type="match status" value="1"/>
</dbReference>
<dbReference type="PANTHER" id="PTHR44688:SF25">
    <property type="entry name" value="HTH LUXR-TYPE DOMAIN-CONTAINING PROTEIN"/>
    <property type="match status" value="1"/>
</dbReference>
<dbReference type="InterPro" id="IPR036388">
    <property type="entry name" value="WH-like_DNA-bd_sf"/>
</dbReference>
<keyword evidence="3" id="KW-0804">Transcription</keyword>
<name>D9WM95_9ACTN</name>
<dbReference type="PANTHER" id="PTHR44688">
    <property type="entry name" value="DNA-BINDING TRANSCRIPTIONAL ACTIVATOR DEVR_DOSR"/>
    <property type="match status" value="1"/>
</dbReference>
<reference evidence="5 6" key="1">
    <citation type="submission" date="2009-02" db="EMBL/GenBank/DDBJ databases">
        <title>Annotation of Streptomyces hygroscopicus strain ATCC 53653.</title>
        <authorList>
            <consortium name="The Broad Institute Genome Sequencing Platform"/>
            <consortium name="Broad Institute Microbial Sequencing Center"/>
            <person name="Fischbach M."/>
            <person name="Godfrey P."/>
            <person name="Ward D."/>
            <person name="Young S."/>
            <person name="Zeng Q."/>
            <person name="Koehrsen M."/>
            <person name="Alvarado L."/>
            <person name="Berlin A.M."/>
            <person name="Bochicchio J."/>
            <person name="Borenstein D."/>
            <person name="Chapman S.B."/>
            <person name="Chen Z."/>
            <person name="Engels R."/>
            <person name="Freedman E."/>
            <person name="Gellesch M."/>
            <person name="Goldberg J."/>
            <person name="Griggs A."/>
            <person name="Gujja S."/>
            <person name="Heilman E.R."/>
            <person name="Heiman D.I."/>
            <person name="Hepburn T.A."/>
            <person name="Howarth C."/>
            <person name="Jen D."/>
            <person name="Larson L."/>
            <person name="Lewis B."/>
            <person name="Mehta T."/>
            <person name="Park D."/>
            <person name="Pearson M."/>
            <person name="Richards J."/>
            <person name="Roberts A."/>
            <person name="Saif S."/>
            <person name="Shea T.D."/>
            <person name="Shenoy N."/>
            <person name="Sisk P."/>
            <person name="Stolte C."/>
            <person name="Sykes S.N."/>
            <person name="Thomson T."/>
            <person name="Walk T."/>
            <person name="White J."/>
            <person name="Yandava C."/>
            <person name="Straight P."/>
            <person name="Clardy J."/>
            <person name="Hung D."/>
            <person name="Kolter R."/>
            <person name="Mekalanos J."/>
            <person name="Walker S."/>
            <person name="Walsh C.T."/>
            <person name="Wieland-Brown L.C."/>
            <person name="Haas B."/>
            <person name="Nusbaum C."/>
            <person name="Birren B."/>
        </authorList>
    </citation>
    <scope>NUCLEOTIDE SEQUENCE [LARGE SCALE GENOMIC DNA]</scope>
    <source>
        <strain evidence="5 6">ATCC 53653</strain>
    </source>
</reference>
<dbReference type="Proteomes" id="UP000003963">
    <property type="component" value="Unassembled WGS sequence"/>
</dbReference>
<sequence length="273" mass="29575">MCVSAPCRERAAIEEHLSMPSTFEWVARSPGRNPVTECCAGHVSSHTPAVRAGRRTQPVRTAAGEQGVTFHSELSIVIGVATRRTPFQRRLRRLFGEAGWRPVLQEDGGAVPECDVLVIDIDRLRDIRDRVPTLAVTSETVALDLVPGTVDVRAIVDRDDLDGSFLNAVHEIASGHGWISPTLVRSLLRPPSPADSPAHRAVAATPYPARLTAREREVVALVTSGLNNGEIAATLHVAESTVKFHVSNILHKTGCRDRSQLTAHARALVPRTA</sequence>
<evidence type="ECO:0000313" key="5">
    <source>
        <dbReference type="EMBL" id="EFL25798.1"/>
    </source>
</evidence>
<keyword evidence="6" id="KW-1185">Reference proteome</keyword>
<evidence type="ECO:0000256" key="3">
    <source>
        <dbReference type="ARBA" id="ARBA00023163"/>
    </source>
</evidence>
<protein>
    <submittedName>
        <fullName evidence="5">Regulatory protein, LuxR:Response regulator receiver</fullName>
    </submittedName>
</protein>
<evidence type="ECO:0000313" key="6">
    <source>
        <dbReference type="Proteomes" id="UP000003963"/>
    </source>
</evidence>
<dbReference type="InterPro" id="IPR000792">
    <property type="entry name" value="Tscrpt_reg_LuxR_C"/>
</dbReference>
<dbReference type="EMBL" id="GG657754">
    <property type="protein sequence ID" value="EFL25798.1"/>
    <property type="molecule type" value="Genomic_DNA"/>
</dbReference>
<keyword evidence="2" id="KW-0238">DNA-binding</keyword>
<dbReference type="HOGENOM" id="CLU_1019106_0_0_11"/>
<dbReference type="PROSITE" id="PS00622">
    <property type="entry name" value="HTH_LUXR_1"/>
    <property type="match status" value="1"/>
</dbReference>
<dbReference type="CDD" id="cd06170">
    <property type="entry name" value="LuxR_C_like"/>
    <property type="match status" value="1"/>
</dbReference>
<dbReference type="PRINTS" id="PR00038">
    <property type="entry name" value="HTHLUXR"/>
</dbReference>
<evidence type="ECO:0000256" key="2">
    <source>
        <dbReference type="ARBA" id="ARBA00023125"/>
    </source>
</evidence>
<dbReference type="PROSITE" id="PS50043">
    <property type="entry name" value="HTH_LUXR_2"/>
    <property type="match status" value="1"/>
</dbReference>
<dbReference type="Gene3D" id="1.10.10.10">
    <property type="entry name" value="Winged helix-like DNA-binding domain superfamily/Winged helix DNA-binding domain"/>
    <property type="match status" value="1"/>
</dbReference>
<dbReference type="AlphaFoldDB" id="D9WM95"/>
<dbReference type="GO" id="GO:0006355">
    <property type="term" value="P:regulation of DNA-templated transcription"/>
    <property type="evidence" value="ECO:0007669"/>
    <property type="project" value="InterPro"/>
</dbReference>
<dbReference type="SMART" id="SM00421">
    <property type="entry name" value="HTH_LUXR"/>
    <property type="match status" value="1"/>
</dbReference>
<dbReference type="InterPro" id="IPR016032">
    <property type="entry name" value="Sig_transdc_resp-reg_C-effctor"/>
</dbReference>
<evidence type="ECO:0000259" key="4">
    <source>
        <dbReference type="PROSITE" id="PS50043"/>
    </source>
</evidence>
<proteinExistence type="predicted"/>
<organism evidence="5 6">
    <name type="scientific">Streptomyces himastatinicus ATCC 53653</name>
    <dbReference type="NCBI Taxonomy" id="457427"/>
    <lineage>
        <taxon>Bacteria</taxon>
        <taxon>Bacillati</taxon>
        <taxon>Actinomycetota</taxon>
        <taxon>Actinomycetes</taxon>
        <taxon>Kitasatosporales</taxon>
        <taxon>Streptomycetaceae</taxon>
        <taxon>Streptomyces</taxon>
        <taxon>Streptomyces violaceusniger group</taxon>
    </lineage>
</organism>
<dbReference type="GO" id="GO:0003677">
    <property type="term" value="F:DNA binding"/>
    <property type="evidence" value="ECO:0007669"/>
    <property type="project" value="UniProtKB-KW"/>
</dbReference>
<feature type="domain" description="HTH luxR-type" evidence="4">
    <location>
        <begin position="204"/>
        <end position="269"/>
    </location>
</feature>
<gene>
    <name evidence="5" type="ORF">SSOG_05512</name>
</gene>
<dbReference type="STRING" id="457427.SSOG_05512"/>